<comment type="caution">
    <text evidence="1">The sequence shown here is derived from an EMBL/GenBank/DDBJ whole genome shotgun (WGS) entry which is preliminary data.</text>
</comment>
<sequence length="167" mass="19239">MPPPTFPLQLSPPVAVDHGVYQHKYPSPLIQAPASYRYMKKTPEWLVIETCISVRLEIEFSRYRIGKIQAAQAVRPELIKHEYKVTDSNRENLAIEVNSTLIFFLVESMRQWRIHFAQNLTGSYGNWLAESSAQVRTTSTANIDHREATIMILDGFFFWLLADISLL</sequence>
<reference evidence="1" key="2">
    <citation type="journal article" date="2023" name="Int. J. Mol. Sci.">
        <title>De Novo Assembly and Annotation of 11 Diverse Shrub Willow (Salix) Genomes Reveals Novel Gene Organization in Sex-Linked Regions.</title>
        <authorList>
            <person name="Hyden B."/>
            <person name="Feng K."/>
            <person name="Yates T.B."/>
            <person name="Jawdy S."/>
            <person name="Cereghino C."/>
            <person name="Smart L.B."/>
            <person name="Muchero W."/>
        </authorList>
    </citation>
    <scope>NUCLEOTIDE SEQUENCE</scope>
    <source>
        <tissue evidence="1">Shoot tip</tissue>
    </source>
</reference>
<proteinExistence type="predicted"/>
<dbReference type="AlphaFoldDB" id="A0A9Q0TJR4"/>
<dbReference type="EMBL" id="JAPFFK010000015">
    <property type="protein sequence ID" value="KAJ6712882.1"/>
    <property type="molecule type" value="Genomic_DNA"/>
</dbReference>
<organism evidence="1 2">
    <name type="scientific">Salix purpurea</name>
    <name type="common">Purple osier willow</name>
    <dbReference type="NCBI Taxonomy" id="77065"/>
    <lineage>
        <taxon>Eukaryota</taxon>
        <taxon>Viridiplantae</taxon>
        <taxon>Streptophyta</taxon>
        <taxon>Embryophyta</taxon>
        <taxon>Tracheophyta</taxon>
        <taxon>Spermatophyta</taxon>
        <taxon>Magnoliopsida</taxon>
        <taxon>eudicotyledons</taxon>
        <taxon>Gunneridae</taxon>
        <taxon>Pentapetalae</taxon>
        <taxon>rosids</taxon>
        <taxon>fabids</taxon>
        <taxon>Malpighiales</taxon>
        <taxon>Salicaceae</taxon>
        <taxon>Saliceae</taxon>
        <taxon>Salix</taxon>
    </lineage>
</organism>
<evidence type="ECO:0000313" key="1">
    <source>
        <dbReference type="EMBL" id="KAJ6712882.1"/>
    </source>
</evidence>
<dbReference type="OrthoDB" id="10475747at2759"/>
<name>A0A9Q0TJR4_SALPP</name>
<keyword evidence="2" id="KW-1185">Reference proteome</keyword>
<gene>
    <name evidence="1" type="ORF">OIU79_008976</name>
</gene>
<reference evidence="1" key="1">
    <citation type="submission" date="2022-11" db="EMBL/GenBank/DDBJ databases">
        <authorList>
            <person name="Hyden B.L."/>
            <person name="Feng K."/>
            <person name="Yates T."/>
            <person name="Jawdy S."/>
            <person name="Smart L.B."/>
            <person name="Muchero W."/>
        </authorList>
    </citation>
    <scope>NUCLEOTIDE SEQUENCE</scope>
    <source>
        <tissue evidence="1">Shoot tip</tissue>
    </source>
</reference>
<accession>A0A9Q0TJR4</accession>
<evidence type="ECO:0000313" key="2">
    <source>
        <dbReference type="Proteomes" id="UP001151532"/>
    </source>
</evidence>
<dbReference type="Proteomes" id="UP001151532">
    <property type="component" value="Chromosome 1"/>
</dbReference>
<protein>
    <submittedName>
        <fullName evidence="1">Uncharacterized protein</fullName>
    </submittedName>
</protein>